<name>A0ABD5ZB65_9EURY</name>
<keyword evidence="3" id="KW-1185">Reference proteome</keyword>
<evidence type="ECO:0000313" key="2">
    <source>
        <dbReference type="EMBL" id="MFC7202442.1"/>
    </source>
</evidence>
<keyword evidence="1" id="KW-0472">Membrane</keyword>
<protein>
    <submittedName>
        <fullName evidence="2">Uncharacterized protein</fullName>
    </submittedName>
</protein>
<keyword evidence="1" id="KW-1133">Transmembrane helix</keyword>
<organism evidence="2 3">
    <name type="scientific">Haloferax namakaokahaiae</name>
    <dbReference type="NCBI Taxonomy" id="1748331"/>
    <lineage>
        <taxon>Archaea</taxon>
        <taxon>Methanobacteriati</taxon>
        <taxon>Methanobacteriota</taxon>
        <taxon>Stenosarchaea group</taxon>
        <taxon>Halobacteria</taxon>
        <taxon>Halobacteriales</taxon>
        <taxon>Haloferacaceae</taxon>
        <taxon>Haloferax</taxon>
    </lineage>
</organism>
<gene>
    <name evidence="2" type="ORF">ACFQJC_02875</name>
</gene>
<accession>A0ABD5ZB65</accession>
<keyword evidence="1" id="KW-0812">Transmembrane</keyword>
<dbReference type="RefSeq" id="WP_390221740.1">
    <property type="nucleotide sequence ID" value="NZ_JBHTAA010000001.1"/>
</dbReference>
<evidence type="ECO:0000256" key="1">
    <source>
        <dbReference type="SAM" id="Phobius"/>
    </source>
</evidence>
<dbReference type="EMBL" id="JBHTAA010000001">
    <property type="protein sequence ID" value="MFC7202442.1"/>
    <property type="molecule type" value="Genomic_DNA"/>
</dbReference>
<dbReference type="Proteomes" id="UP001596481">
    <property type="component" value="Unassembled WGS sequence"/>
</dbReference>
<evidence type="ECO:0000313" key="3">
    <source>
        <dbReference type="Proteomes" id="UP001596481"/>
    </source>
</evidence>
<feature type="transmembrane region" description="Helical" evidence="1">
    <location>
        <begin position="6"/>
        <end position="25"/>
    </location>
</feature>
<sequence length="80" mass="8975">MSNTFVRIAVVFFLALVLSGAWIGIWNHQQIQTCQEQDDANSDDFIDCEDPFSDIARGISLLLICVGGIGGVAAYYRWYR</sequence>
<dbReference type="AlphaFoldDB" id="A0ABD5ZB65"/>
<reference evidence="2 3" key="1">
    <citation type="journal article" date="2019" name="Int. J. Syst. Evol. Microbiol.">
        <title>The Global Catalogue of Microorganisms (GCM) 10K type strain sequencing project: providing services to taxonomists for standard genome sequencing and annotation.</title>
        <authorList>
            <consortium name="The Broad Institute Genomics Platform"/>
            <consortium name="The Broad Institute Genome Sequencing Center for Infectious Disease"/>
            <person name="Wu L."/>
            <person name="Ma J."/>
        </authorList>
    </citation>
    <scope>NUCLEOTIDE SEQUENCE [LARGE SCALE GENOMIC DNA]</scope>
    <source>
        <strain evidence="2 3">DSM 29988</strain>
    </source>
</reference>
<proteinExistence type="predicted"/>
<feature type="transmembrane region" description="Helical" evidence="1">
    <location>
        <begin position="59"/>
        <end position="78"/>
    </location>
</feature>
<comment type="caution">
    <text evidence="2">The sequence shown here is derived from an EMBL/GenBank/DDBJ whole genome shotgun (WGS) entry which is preliminary data.</text>
</comment>